<evidence type="ECO:0000259" key="7">
    <source>
        <dbReference type="Pfam" id="PF01593"/>
    </source>
</evidence>
<sequence length="440" mass="47762">MPNKIDAVVVGGGMAGIIAARDLSLEGFSVVLLEARDRLGGRTYMDKAFNNELDLELGGGYVHWTQPHIWLELERYGIAICPPMEGDKTHWLANGSVHSGTQGDFFAVAGPLLERFFADSRARFPLPFQLDLLDNTEIEQETIEDRINSLNLSPYERDILESVLAGVIHSPKKQGVAQLLHATATYFGDYRAFFETAGAWSIKGGTRKLIQAIQAHSKAEVRLSTPVTSISSTGTGAVVTTRAGESIYARVVVVAVPLNTLGDIQITPDVPSAARSMIDRKNPVMAHKLWVRVKGDVEPFSIFAPAGKHPINAARVEKRHNGDSVILCMCSDAAAINPGDIPAVQAALERFIPNIEVIDTAYHNWVTDEFSKGGWMMHRPGTLTVGPPVFRQPHGDIYFAGSDLSTREGGSIEGAVESGVRAARDIVGRLSVTKKRVVCS</sequence>
<dbReference type="Proteomes" id="UP000326950">
    <property type="component" value="Unassembled WGS sequence"/>
</dbReference>
<feature type="binding site" evidence="5">
    <location>
        <begin position="34"/>
        <end position="35"/>
    </location>
    <ligand>
        <name>FAD</name>
        <dbReference type="ChEBI" id="CHEBI:57692"/>
    </ligand>
</feature>
<dbReference type="InterPro" id="IPR002937">
    <property type="entry name" value="Amino_oxidase"/>
</dbReference>
<dbReference type="PRINTS" id="PR00757">
    <property type="entry name" value="AMINEOXDASEF"/>
</dbReference>
<proteinExistence type="inferred from homology"/>
<dbReference type="Gene3D" id="1.10.405.10">
    <property type="entry name" value="Guanine Nucleotide Dissociation Inhibitor, domain 1"/>
    <property type="match status" value="1"/>
</dbReference>
<keyword evidence="3 6" id="KW-0560">Oxidoreductase</keyword>
<dbReference type="SUPFAM" id="SSF51905">
    <property type="entry name" value="FAD/NAD(P)-binding domain"/>
    <property type="match status" value="1"/>
</dbReference>
<dbReference type="Pfam" id="PF01593">
    <property type="entry name" value="Amino_oxidase"/>
    <property type="match status" value="1"/>
</dbReference>
<comment type="similarity">
    <text evidence="2 6">Belongs to the flavin monoamine oxidase family.</text>
</comment>
<keyword evidence="6" id="KW-0285">Flavoprotein</keyword>
<organism evidence="8 9">
    <name type="scientific">Aspergillus tamarii</name>
    <dbReference type="NCBI Taxonomy" id="41984"/>
    <lineage>
        <taxon>Eukaryota</taxon>
        <taxon>Fungi</taxon>
        <taxon>Dikarya</taxon>
        <taxon>Ascomycota</taxon>
        <taxon>Pezizomycotina</taxon>
        <taxon>Eurotiomycetes</taxon>
        <taxon>Eurotiomycetidae</taxon>
        <taxon>Eurotiales</taxon>
        <taxon>Aspergillaceae</taxon>
        <taxon>Aspergillus</taxon>
        <taxon>Aspergillus subgen. Circumdati</taxon>
    </lineage>
</organism>
<evidence type="ECO:0000313" key="9">
    <source>
        <dbReference type="Proteomes" id="UP000326950"/>
    </source>
</evidence>
<evidence type="ECO:0000256" key="2">
    <source>
        <dbReference type="ARBA" id="ARBA00005995"/>
    </source>
</evidence>
<feature type="domain" description="Amine oxidase" evidence="7">
    <location>
        <begin position="14"/>
        <end position="426"/>
    </location>
</feature>
<dbReference type="OrthoDB" id="7777654at2759"/>
<evidence type="ECO:0000256" key="5">
    <source>
        <dbReference type="PIRSR" id="PIRSR601613-1"/>
    </source>
</evidence>
<dbReference type="EMBL" id="ML738612">
    <property type="protein sequence ID" value="KAE8163995.1"/>
    <property type="molecule type" value="Genomic_DNA"/>
</dbReference>
<dbReference type="Gene3D" id="3.50.50.60">
    <property type="entry name" value="FAD/NAD(P)-binding domain"/>
    <property type="match status" value="1"/>
</dbReference>
<dbReference type="InterPro" id="IPR036188">
    <property type="entry name" value="FAD/NAD-bd_sf"/>
</dbReference>
<evidence type="ECO:0000256" key="6">
    <source>
        <dbReference type="RuleBase" id="RU362067"/>
    </source>
</evidence>
<reference evidence="8 9" key="1">
    <citation type="submission" date="2019-04" db="EMBL/GenBank/DDBJ databases">
        <title>Friends and foes A comparative genomics study of 23 Aspergillus species from section Flavi.</title>
        <authorList>
            <consortium name="DOE Joint Genome Institute"/>
            <person name="Kjaerbolling I."/>
            <person name="Vesth T."/>
            <person name="Frisvad J.C."/>
            <person name="Nybo J.L."/>
            <person name="Theobald S."/>
            <person name="Kildgaard S."/>
            <person name="Isbrandt T."/>
            <person name="Kuo A."/>
            <person name="Sato A."/>
            <person name="Lyhne E.K."/>
            <person name="Kogle M.E."/>
            <person name="Wiebenga A."/>
            <person name="Kun R.S."/>
            <person name="Lubbers R.J."/>
            <person name="Makela M.R."/>
            <person name="Barry K."/>
            <person name="Chovatia M."/>
            <person name="Clum A."/>
            <person name="Daum C."/>
            <person name="Haridas S."/>
            <person name="He G."/>
            <person name="LaButti K."/>
            <person name="Lipzen A."/>
            <person name="Mondo S."/>
            <person name="Riley R."/>
            <person name="Salamov A."/>
            <person name="Simmons B.A."/>
            <person name="Magnuson J.K."/>
            <person name="Henrissat B."/>
            <person name="Mortensen U.H."/>
            <person name="Larsen T.O."/>
            <person name="Devries R.P."/>
            <person name="Grigoriev I.V."/>
            <person name="Machida M."/>
            <person name="Baker S.E."/>
            <person name="Andersen M.R."/>
        </authorList>
    </citation>
    <scope>NUCLEOTIDE SEQUENCE [LARGE SCALE GENOMIC DNA]</scope>
    <source>
        <strain evidence="8 9">CBS 117626</strain>
    </source>
</reference>
<keyword evidence="9" id="KW-1185">Reference proteome</keyword>
<dbReference type="InterPro" id="IPR001613">
    <property type="entry name" value="Flavin_amine_oxidase"/>
</dbReference>
<dbReference type="AlphaFoldDB" id="A0A5N6UZ63"/>
<protein>
    <recommendedName>
        <fullName evidence="6">Amine oxidase</fullName>
        <ecNumber evidence="6">1.4.3.-</ecNumber>
    </recommendedName>
</protein>
<comment type="cofactor">
    <cofactor evidence="1 6">
        <name>FAD</name>
        <dbReference type="ChEBI" id="CHEBI:57692"/>
    </cofactor>
</comment>
<dbReference type="PANTHER" id="PTHR43563:SF1">
    <property type="entry name" value="AMINE OXIDASE [FLAVIN-CONTAINING] B"/>
    <property type="match status" value="1"/>
</dbReference>
<dbReference type="Gene3D" id="3.90.660.10">
    <property type="match status" value="1"/>
</dbReference>
<dbReference type="InterPro" id="IPR050703">
    <property type="entry name" value="Flavin_MAO"/>
</dbReference>
<feature type="binding site" evidence="5">
    <location>
        <position position="227"/>
    </location>
    <ligand>
        <name>FAD</name>
        <dbReference type="ChEBI" id="CHEBI:57692"/>
    </ligand>
</feature>
<name>A0A5N6UZ63_ASPTM</name>
<gene>
    <name evidence="8" type="ORF">BDV40DRAFT_287335</name>
</gene>
<evidence type="ECO:0000256" key="4">
    <source>
        <dbReference type="ARBA" id="ARBA00048448"/>
    </source>
</evidence>
<dbReference type="EC" id="1.4.3.-" evidence="6"/>
<dbReference type="PANTHER" id="PTHR43563">
    <property type="entry name" value="AMINE OXIDASE"/>
    <property type="match status" value="1"/>
</dbReference>
<evidence type="ECO:0000256" key="1">
    <source>
        <dbReference type="ARBA" id="ARBA00001974"/>
    </source>
</evidence>
<dbReference type="GO" id="GO:0097621">
    <property type="term" value="F:monoamine oxidase activity"/>
    <property type="evidence" value="ECO:0007669"/>
    <property type="project" value="UniProtKB-EC"/>
</dbReference>
<comment type="catalytic activity">
    <reaction evidence="4">
        <text>a secondary aliphatic amine + O2 + H2O = a primary amine + an aldehyde + H2O2</text>
        <dbReference type="Rhea" id="RHEA:26414"/>
        <dbReference type="ChEBI" id="CHEBI:15377"/>
        <dbReference type="ChEBI" id="CHEBI:15379"/>
        <dbReference type="ChEBI" id="CHEBI:16240"/>
        <dbReference type="ChEBI" id="CHEBI:17478"/>
        <dbReference type="ChEBI" id="CHEBI:58855"/>
        <dbReference type="ChEBI" id="CHEBI:65296"/>
        <dbReference type="EC" id="1.4.3.4"/>
    </reaction>
</comment>
<accession>A0A5N6UZ63</accession>
<keyword evidence="6" id="KW-0274">FAD</keyword>
<evidence type="ECO:0000256" key="3">
    <source>
        <dbReference type="ARBA" id="ARBA00023002"/>
    </source>
</evidence>
<evidence type="ECO:0000313" key="8">
    <source>
        <dbReference type="EMBL" id="KAE8163995.1"/>
    </source>
</evidence>